<dbReference type="Pfam" id="PF05093">
    <property type="entry name" value="CIAPIN1"/>
    <property type="match status" value="1"/>
</dbReference>
<evidence type="ECO:0000256" key="8">
    <source>
        <dbReference type="ARBA" id="ARBA00023128"/>
    </source>
</evidence>
<dbReference type="InterPro" id="IPR007785">
    <property type="entry name" value="Anamorsin"/>
</dbReference>
<keyword evidence="5 9" id="KW-0479">Metal-binding</keyword>
<evidence type="ECO:0000256" key="4">
    <source>
        <dbReference type="ARBA" id="ARBA00022490"/>
    </source>
</evidence>
<dbReference type="GO" id="GO:0016226">
    <property type="term" value="P:iron-sulfur cluster assembly"/>
    <property type="evidence" value="ECO:0007669"/>
    <property type="project" value="UniProtKB-UniRule"/>
</dbReference>
<evidence type="ECO:0000259" key="11">
    <source>
        <dbReference type="Pfam" id="PF05093"/>
    </source>
</evidence>
<evidence type="ECO:0000256" key="9">
    <source>
        <dbReference type="HAMAP-Rule" id="MF_03115"/>
    </source>
</evidence>
<dbReference type="OrthoDB" id="311633at2759"/>
<comment type="domain">
    <text evidence="9">The C-terminal domain binds 2 Fe-S clusters but is otherwise mostly in an intrinsically disordered conformation.</text>
</comment>
<feature type="binding site" evidence="9">
    <location>
        <position position="279"/>
    </location>
    <ligand>
        <name>[4Fe-4S] cluster</name>
        <dbReference type="ChEBI" id="CHEBI:49883"/>
    </ligand>
</feature>
<evidence type="ECO:0000313" key="13">
    <source>
        <dbReference type="EMBL" id="KAG6378498.1"/>
    </source>
</evidence>
<feature type="binding site" evidence="9">
    <location>
        <position position="276"/>
    </location>
    <ligand>
        <name>[4Fe-4S] cluster</name>
        <dbReference type="ChEBI" id="CHEBI:49883"/>
    </ligand>
</feature>
<keyword evidence="9" id="KW-0001">2Fe-2S</keyword>
<dbReference type="AlphaFoldDB" id="A0A8I3ACK1"/>
<dbReference type="PANTHER" id="PTHR13273">
    <property type="entry name" value="ANAMORSIN"/>
    <property type="match status" value="1"/>
</dbReference>
<evidence type="ECO:0000256" key="5">
    <source>
        <dbReference type="ARBA" id="ARBA00022723"/>
    </source>
</evidence>
<dbReference type="HAMAP" id="MF_03115">
    <property type="entry name" value="Anamorsin"/>
    <property type="match status" value="1"/>
</dbReference>
<organism evidence="13 14">
    <name type="scientific">Boletus reticuloceps</name>
    <dbReference type="NCBI Taxonomy" id="495285"/>
    <lineage>
        <taxon>Eukaryota</taxon>
        <taxon>Fungi</taxon>
        <taxon>Dikarya</taxon>
        <taxon>Basidiomycota</taxon>
        <taxon>Agaricomycotina</taxon>
        <taxon>Agaricomycetes</taxon>
        <taxon>Agaricomycetidae</taxon>
        <taxon>Boletales</taxon>
        <taxon>Boletineae</taxon>
        <taxon>Boletaceae</taxon>
        <taxon>Boletoideae</taxon>
        <taxon>Boletus</taxon>
    </lineage>
</organism>
<keyword evidence="3 9" id="KW-0004">4Fe-4S</keyword>
<evidence type="ECO:0000256" key="10">
    <source>
        <dbReference type="SAM" id="MobiDB-lite"/>
    </source>
</evidence>
<keyword evidence="4 9" id="KW-0963">Cytoplasm</keyword>
<name>A0A8I3ACK1_9AGAM</name>
<comment type="similarity">
    <text evidence="2 9">Belongs to the anamorsin family.</text>
</comment>
<evidence type="ECO:0000259" key="12">
    <source>
        <dbReference type="Pfam" id="PF16803"/>
    </source>
</evidence>
<comment type="caution">
    <text evidence="9">Lacks conserved residue(s) required for the propagation of feature annotation.</text>
</comment>
<feature type="binding site" evidence="9">
    <location>
        <position position="207"/>
    </location>
    <ligand>
        <name>[2Fe-2S] cluster</name>
        <dbReference type="ChEBI" id="CHEBI:190135"/>
    </ligand>
</feature>
<feature type="domain" description="Anamorsin C-terminal" evidence="11">
    <location>
        <begin position="206"/>
        <end position="306"/>
    </location>
</feature>
<feature type="binding site" evidence="9">
    <location>
        <position position="221"/>
    </location>
    <ligand>
        <name>[2Fe-2S] cluster</name>
        <dbReference type="ChEBI" id="CHEBI:190135"/>
    </ligand>
</feature>
<feature type="binding site" evidence="9">
    <location>
        <position position="287"/>
    </location>
    <ligand>
        <name>[4Fe-4S] cluster</name>
        <dbReference type="ChEBI" id="CHEBI:49883"/>
    </ligand>
</feature>
<dbReference type="PANTHER" id="PTHR13273:SF14">
    <property type="entry name" value="ANAMORSIN"/>
    <property type="match status" value="1"/>
</dbReference>
<comment type="domain">
    <text evidence="9">The N-terminal domain has structural similarity with S-adenosyl-L-methionine-dependent methyltransferases, but does not bind S-adenosyl-L-methionine. It is required for correct assembly of the 2 Fe-S clusters.</text>
</comment>
<dbReference type="Proteomes" id="UP000683000">
    <property type="component" value="Unassembled WGS sequence"/>
</dbReference>
<comment type="cofactor">
    <cofactor evidence="1 9">
        <name>[4Fe-4S] cluster</name>
        <dbReference type="ChEBI" id="CHEBI:49883"/>
    </cofactor>
</comment>
<dbReference type="GO" id="GO:0051537">
    <property type="term" value="F:2 iron, 2 sulfur cluster binding"/>
    <property type="evidence" value="ECO:0007669"/>
    <property type="project" value="UniProtKB-UniRule"/>
</dbReference>
<evidence type="ECO:0000313" key="14">
    <source>
        <dbReference type="Proteomes" id="UP000683000"/>
    </source>
</evidence>
<feature type="binding site" evidence="9">
    <location>
        <position position="226"/>
    </location>
    <ligand>
        <name>[2Fe-2S] cluster</name>
        <dbReference type="ChEBI" id="CHEBI:190135"/>
    </ligand>
</feature>
<dbReference type="Pfam" id="PF16803">
    <property type="entry name" value="DRE2_N"/>
    <property type="match status" value="1"/>
</dbReference>
<dbReference type="EMBL" id="JAGFBS010000006">
    <property type="protein sequence ID" value="KAG6378498.1"/>
    <property type="molecule type" value="Genomic_DNA"/>
</dbReference>
<keyword evidence="6 9" id="KW-0408">Iron</keyword>
<keyword evidence="7 9" id="KW-0411">Iron-sulfur</keyword>
<gene>
    <name evidence="13" type="ORF">JVT61DRAFT_12758</name>
</gene>
<feature type="region of interest" description="Fe-S binding site B" evidence="9">
    <location>
        <begin position="276"/>
        <end position="290"/>
    </location>
</feature>
<evidence type="ECO:0000256" key="2">
    <source>
        <dbReference type="ARBA" id="ARBA00008169"/>
    </source>
</evidence>
<dbReference type="InterPro" id="IPR046408">
    <property type="entry name" value="CIAPIN1"/>
</dbReference>
<proteinExistence type="inferred from homology"/>
<feature type="binding site" evidence="9">
    <location>
        <position position="290"/>
    </location>
    <ligand>
        <name>[4Fe-4S] cluster</name>
        <dbReference type="ChEBI" id="CHEBI:49883"/>
    </ligand>
</feature>
<evidence type="ECO:0000256" key="3">
    <source>
        <dbReference type="ARBA" id="ARBA00022485"/>
    </source>
</evidence>
<feature type="binding site" evidence="9">
    <location>
        <position position="224"/>
    </location>
    <ligand>
        <name>[2Fe-2S] cluster</name>
        <dbReference type="ChEBI" id="CHEBI:190135"/>
    </ligand>
</feature>
<accession>A0A8I3ACK1</accession>
<feature type="short sequence motif" description="Cx2C motif 1" evidence="9">
    <location>
        <begin position="276"/>
        <end position="279"/>
    </location>
</feature>
<feature type="domain" description="Fe-S cluster assembly protein Dre2 N-terminal" evidence="12">
    <location>
        <begin position="51"/>
        <end position="113"/>
    </location>
</feature>
<dbReference type="GO" id="GO:0005758">
    <property type="term" value="C:mitochondrial intermembrane space"/>
    <property type="evidence" value="ECO:0007669"/>
    <property type="project" value="UniProtKB-SubCell"/>
</dbReference>
<reference evidence="13" key="1">
    <citation type="submission" date="2021-03" db="EMBL/GenBank/DDBJ databases">
        <title>Evolutionary innovations through gain and loss of genes in the ectomycorrhizal Boletales.</title>
        <authorList>
            <person name="Wu G."/>
            <person name="Miyauchi S."/>
            <person name="Morin E."/>
            <person name="Yang Z.-L."/>
            <person name="Xu J."/>
            <person name="Martin F.M."/>
        </authorList>
    </citation>
    <scope>NUCLEOTIDE SEQUENCE</scope>
    <source>
        <strain evidence="13">BR01</strain>
    </source>
</reference>
<feature type="short sequence motif" description="Cx2C motif 2" evidence="9">
    <location>
        <begin position="287"/>
        <end position="290"/>
    </location>
</feature>
<keyword evidence="14" id="KW-1185">Reference proteome</keyword>
<keyword evidence="8 9" id="KW-0496">Mitochondrion</keyword>
<sequence length="313" mass="32656">MSPTAVSATVSVSGISNPTDLAPTGSVLVIGSLGSAQIGKYQSLVTSLGGDSIERQMFDRLIGGATTLSPASYSAIHVVLTPPEYSSLLPDIQPFLSQLFEGLSPSGKLHLLSLPPDLLNLPQILTLVGFTALDSVLQGDDSRVIAHKHSPAPNTLSDGAVPLRKSADPARQSSKKAIWTLSSPSTPSIDAEALLTTADRARPIPTCEPMNPDAPRRKRACKNCTCGLAEFEVEEAKSGKVVLLHADGAVEVGANDPERERLIAAAKAAPKATSSCGSCFLGDAFRCASCPYIGLPAFNPGEKVEIDLGMDDI</sequence>
<comment type="caution">
    <text evidence="13">The sequence shown here is derived from an EMBL/GenBank/DDBJ whole genome shotgun (WGS) entry which is preliminary data.</text>
</comment>
<dbReference type="GO" id="GO:0046872">
    <property type="term" value="F:metal ion binding"/>
    <property type="evidence" value="ECO:0007669"/>
    <property type="project" value="UniProtKB-KW"/>
</dbReference>
<evidence type="ECO:0000256" key="7">
    <source>
        <dbReference type="ARBA" id="ARBA00023014"/>
    </source>
</evidence>
<evidence type="ECO:0000256" key="1">
    <source>
        <dbReference type="ARBA" id="ARBA00001966"/>
    </source>
</evidence>
<comment type="subcellular location">
    <subcellularLocation>
        <location evidence="9">Cytoplasm</location>
    </subcellularLocation>
    <subcellularLocation>
        <location evidence="9">Mitochondrion intermembrane space</location>
    </subcellularLocation>
</comment>
<comment type="cofactor">
    <cofactor evidence="9">
        <name>[2Fe-2S] cluster</name>
        <dbReference type="ChEBI" id="CHEBI:190135"/>
    </cofactor>
</comment>
<dbReference type="GO" id="GO:0009055">
    <property type="term" value="F:electron transfer activity"/>
    <property type="evidence" value="ECO:0007669"/>
    <property type="project" value="UniProtKB-UniRule"/>
</dbReference>
<feature type="region of interest" description="Disordered" evidence="10">
    <location>
        <begin position="149"/>
        <end position="176"/>
    </location>
</feature>
<comment type="domain">
    <text evidence="9">The twin Cx2C motifs are involved in the recognition by the mitochondrial MIA40-ERV1 disulfide relay system. The formation of 2 disulfide bonds in the Cx2C motifs through dithiol/disulfide exchange reactions effectively traps the protein in the mitochondrial intermembrane space.</text>
</comment>
<evidence type="ECO:0000256" key="6">
    <source>
        <dbReference type="ARBA" id="ARBA00023004"/>
    </source>
</evidence>
<dbReference type="InterPro" id="IPR031838">
    <property type="entry name" value="Dre2_N"/>
</dbReference>
<protein>
    <submittedName>
        <fullName evidence="13">DUF689-domain-containing protein</fullName>
    </submittedName>
</protein>
<dbReference type="GO" id="GO:0051539">
    <property type="term" value="F:4 iron, 4 sulfur cluster binding"/>
    <property type="evidence" value="ECO:0007669"/>
    <property type="project" value="UniProtKB-KW"/>
</dbReference>